<evidence type="ECO:0000256" key="7">
    <source>
        <dbReference type="SAM" id="MobiDB-lite"/>
    </source>
</evidence>
<feature type="region of interest" description="Disordered" evidence="7">
    <location>
        <begin position="303"/>
        <end position="330"/>
    </location>
</feature>
<dbReference type="FunFam" id="3.90.79.10:FF:000036">
    <property type="entry name" value="Nudix hydrolase 11"/>
    <property type="match status" value="1"/>
</dbReference>
<comment type="cofactor">
    <cofactor evidence="2">
        <name>Mg(2+)</name>
        <dbReference type="ChEBI" id="CHEBI:18420"/>
    </cofactor>
</comment>
<dbReference type="GO" id="GO:0005737">
    <property type="term" value="C:cytoplasm"/>
    <property type="evidence" value="ECO:0007669"/>
    <property type="project" value="UniProtKB-ARBA"/>
</dbReference>
<reference evidence="9 10" key="1">
    <citation type="journal article" date="2024" name="J Genomics">
        <title>Draft genome sequencing and assembly of Favolaschia claudopus CIRM-BRFM 2984 isolated from oak limbs.</title>
        <authorList>
            <person name="Navarro D."/>
            <person name="Drula E."/>
            <person name="Chaduli D."/>
            <person name="Cazenave R."/>
            <person name="Ahrendt S."/>
            <person name="Wang J."/>
            <person name="Lipzen A."/>
            <person name="Daum C."/>
            <person name="Barry K."/>
            <person name="Grigoriev I.V."/>
            <person name="Favel A."/>
            <person name="Rosso M.N."/>
            <person name="Martin F."/>
        </authorList>
    </citation>
    <scope>NUCLEOTIDE SEQUENCE [LARGE SCALE GENOMIC DNA]</scope>
    <source>
        <strain evidence="9 10">CIRM-BRFM 2984</strain>
    </source>
</reference>
<keyword evidence="6" id="KW-0464">Manganese</keyword>
<dbReference type="GO" id="GO:0046872">
    <property type="term" value="F:metal ion binding"/>
    <property type="evidence" value="ECO:0007669"/>
    <property type="project" value="UniProtKB-KW"/>
</dbReference>
<evidence type="ECO:0000259" key="8">
    <source>
        <dbReference type="PROSITE" id="PS51462"/>
    </source>
</evidence>
<evidence type="ECO:0000256" key="3">
    <source>
        <dbReference type="ARBA" id="ARBA00022723"/>
    </source>
</evidence>
<evidence type="ECO:0000313" key="10">
    <source>
        <dbReference type="Proteomes" id="UP001362999"/>
    </source>
</evidence>
<feature type="domain" description="Nudix hydrolase" evidence="8">
    <location>
        <begin position="57"/>
        <end position="193"/>
    </location>
</feature>
<dbReference type="PROSITE" id="PS51462">
    <property type="entry name" value="NUDIX"/>
    <property type="match status" value="1"/>
</dbReference>
<feature type="compositionally biased region" description="Basic and acidic residues" evidence="7">
    <location>
        <begin position="1"/>
        <end position="15"/>
    </location>
</feature>
<dbReference type="InterPro" id="IPR045121">
    <property type="entry name" value="CoAse"/>
</dbReference>
<keyword evidence="3" id="KW-0479">Metal-binding</keyword>
<dbReference type="InterPro" id="IPR015797">
    <property type="entry name" value="NUDIX_hydrolase-like_dom_sf"/>
</dbReference>
<dbReference type="PANTHER" id="PTHR12992:SF45">
    <property type="entry name" value="NUDIX HYDROLASE DOMAIN-CONTAINING PROTEIN"/>
    <property type="match status" value="1"/>
</dbReference>
<keyword evidence="10" id="KW-1185">Reference proteome</keyword>
<dbReference type="AlphaFoldDB" id="A0AAV9ZIR8"/>
<proteinExistence type="predicted"/>
<dbReference type="GO" id="GO:0015938">
    <property type="term" value="P:coenzyme A catabolic process"/>
    <property type="evidence" value="ECO:0007669"/>
    <property type="project" value="TreeGrafter"/>
</dbReference>
<dbReference type="GO" id="GO:0010945">
    <property type="term" value="F:coenzyme A diphosphatase activity"/>
    <property type="evidence" value="ECO:0007669"/>
    <property type="project" value="InterPro"/>
</dbReference>
<comment type="cofactor">
    <cofactor evidence="1">
        <name>Mn(2+)</name>
        <dbReference type="ChEBI" id="CHEBI:29035"/>
    </cofactor>
</comment>
<keyword evidence="5" id="KW-0460">Magnesium</keyword>
<accession>A0AAV9ZIR8</accession>
<dbReference type="EMBL" id="JAWWNJ010000143">
    <property type="protein sequence ID" value="KAK6984084.1"/>
    <property type="molecule type" value="Genomic_DNA"/>
</dbReference>
<dbReference type="GO" id="GO:0090407">
    <property type="term" value="P:organophosphate biosynthetic process"/>
    <property type="evidence" value="ECO:0007669"/>
    <property type="project" value="UniProtKB-ARBA"/>
</dbReference>
<evidence type="ECO:0000256" key="6">
    <source>
        <dbReference type="ARBA" id="ARBA00023211"/>
    </source>
</evidence>
<dbReference type="CDD" id="cd03426">
    <property type="entry name" value="NUDIX_CoAse_Nudt7"/>
    <property type="match status" value="1"/>
</dbReference>
<feature type="region of interest" description="Disordered" evidence="7">
    <location>
        <begin position="1"/>
        <end position="23"/>
    </location>
</feature>
<protein>
    <submittedName>
        <fullName evidence="9">Mitochondrial Nudix hydrolase 15</fullName>
    </submittedName>
</protein>
<sequence length="330" mass="36791">MSDKSAPKPLNLKEYHRPKRIKLGDARIPPLSAESKRCLKNLATYRPRRSKFPHPRERSAAVLVALFVGRLGDLYVLLSRRSSTLRSYAGDTSLPGGKVDPEDRTIEDTARREAFEEIGLPRNKLKVPLLCILEPFLASNNLIVTPVVVMILDNTLRPILNAAEVASLFSHPLSSFLSSTPPFPTESELVEVPYHTTNDGLFPGPNDEMYPTRIHRFLTGREAGGIKPVFGLTAAILIKAASVAHAPRLPDFEVMPPGALSSEARIAWAVYSSPVFRRAYEHEGLRVNWNLVARIAGVKEFEPTSRPSEKIKPKSVRQRHAQRKGIWSKL</sequence>
<keyword evidence="4 9" id="KW-0378">Hydrolase</keyword>
<evidence type="ECO:0000256" key="2">
    <source>
        <dbReference type="ARBA" id="ARBA00001946"/>
    </source>
</evidence>
<comment type="caution">
    <text evidence="9">The sequence shown here is derived from an EMBL/GenBank/DDBJ whole genome shotgun (WGS) entry which is preliminary data.</text>
</comment>
<dbReference type="Pfam" id="PF00293">
    <property type="entry name" value="NUDIX"/>
    <property type="match status" value="1"/>
</dbReference>
<name>A0AAV9ZIR8_9AGAR</name>
<evidence type="ECO:0000256" key="4">
    <source>
        <dbReference type="ARBA" id="ARBA00022801"/>
    </source>
</evidence>
<dbReference type="Gene3D" id="3.90.79.10">
    <property type="entry name" value="Nucleoside Triphosphate Pyrophosphohydrolase"/>
    <property type="match status" value="1"/>
</dbReference>
<gene>
    <name evidence="9" type="ORF">R3P38DRAFT_3109058</name>
</gene>
<organism evidence="9 10">
    <name type="scientific">Favolaschia claudopus</name>
    <dbReference type="NCBI Taxonomy" id="2862362"/>
    <lineage>
        <taxon>Eukaryota</taxon>
        <taxon>Fungi</taxon>
        <taxon>Dikarya</taxon>
        <taxon>Basidiomycota</taxon>
        <taxon>Agaricomycotina</taxon>
        <taxon>Agaricomycetes</taxon>
        <taxon>Agaricomycetidae</taxon>
        <taxon>Agaricales</taxon>
        <taxon>Marasmiineae</taxon>
        <taxon>Mycenaceae</taxon>
        <taxon>Favolaschia</taxon>
    </lineage>
</organism>
<evidence type="ECO:0000256" key="5">
    <source>
        <dbReference type="ARBA" id="ARBA00022842"/>
    </source>
</evidence>
<dbReference type="Proteomes" id="UP001362999">
    <property type="component" value="Unassembled WGS sequence"/>
</dbReference>
<feature type="compositionally biased region" description="Basic and acidic residues" evidence="7">
    <location>
        <begin position="303"/>
        <end position="312"/>
    </location>
</feature>
<dbReference type="InterPro" id="IPR000086">
    <property type="entry name" value="NUDIX_hydrolase_dom"/>
</dbReference>
<feature type="compositionally biased region" description="Basic residues" evidence="7">
    <location>
        <begin position="313"/>
        <end position="323"/>
    </location>
</feature>
<evidence type="ECO:0000256" key="1">
    <source>
        <dbReference type="ARBA" id="ARBA00001936"/>
    </source>
</evidence>
<evidence type="ECO:0000313" key="9">
    <source>
        <dbReference type="EMBL" id="KAK6984084.1"/>
    </source>
</evidence>
<dbReference type="SUPFAM" id="SSF55811">
    <property type="entry name" value="Nudix"/>
    <property type="match status" value="1"/>
</dbReference>
<dbReference type="PANTHER" id="PTHR12992">
    <property type="entry name" value="NUDIX HYDROLASE"/>
    <property type="match status" value="1"/>
</dbReference>
<dbReference type="GO" id="GO:0008893">
    <property type="term" value="F:guanosine-3',5'-bis(diphosphate) 3'-diphosphatase activity"/>
    <property type="evidence" value="ECO:0007669"/>
    <property type="project" value="UniProtKB-ARBA"/>
</dbReference>
<dbReference type="GO" id="GO:0034654">
    <property type="term" value="P:nucleobase-containing compound biosynthetic process"/>
    <property type="evidence" value="ECO:0007669"/>
    <property type="project" value="UniProtKB-ARBA"/>
</dbReference>